<dbReference type="RefSeq" id="WP_078307030.1">
    <property type="nucleotide sequence ID" value="NZ_CP147511.1"/>
</dbReference>
<comment type="similarity">
    <text evidence="2">Belongs to the YajC family.</text>
</comment>
<dbReference type="GO" id="GO:0005886">
    <property type="term" value="C:plasma membrane"/>
    <property type="evidence" value="ECO:0007669"/>
    <property type="project" value="UniProtKB-SubCell"/>
</dbReference>
<dbReference type="Pfam" id="PF02699">
    <property type="entry name" value="YajC"/>
    <property type="match status" value="1"/>
</dbReference>
<sequence length="112" mass="12009">MIAFIQTAHAAGEPTGVAMFSQLLLPIAFFAIFYFLIIRPQSKRNKEHKQMIDNLKVGSEVIFAGGLMGKVLSIDGDYAVIALNAKNNVMVQKASVISVLPNGTIDNVSTGA</sequence>
<organism evidence="12 13">
    <name type="scientific">Lwoffella lincolnii</name>
    <dbReference type="NCBI Taxonomy" id="90241"/>
    <lineage>
        <taxon>Bacteria</taxon>
        <taxon>Pseudomonadati</taxon>
        <taxon>Pseudomonadota</taxon>
        <taxon>Gammaproteobacteria</taxon>
        <taxon>Moraxellales</taxon>
        <taxon>Moraxellaceae</taxon>
        <taxon>Lwoffella</taxon>
    </lineage>
</organism>
<accession>A0A1T0CI21</accession>
<comment type="subcellular location">
    <subcellularLocation>
        <location evidence="1">Cell membrane</location>
        <topology evidence="1">Single-pass membrane protein</topology>
    </subcellularLocation>
</comment>
<evidence type="ECO:0000256" key="6">
    <source>
        <dbReference type="ARBA" id="ARBA00022692"/>
    </source>
</evidence>
<evidence type="ECO:0000256" key="7">
    <source>
        <dbReference type="ARBA" id="ARBA00022927"/>
    </source>
</evidence>
<dbReference type="SMART" id="SM01323">
    <property type="entry name" value="YajC"/>
    <property type="match status" value="1"/>
</dbReference>
<evidence type="ECO:0000256" key="4">
    <source>
        <dbReference type="ARBA" id="ARBA00022448"/>
    </source>
</evidence>
<keyword evidence="9" id="KW-0811">Translocation</keyword>
<dbReference type="PANTHER" id="PTHR33909">
    <property type="entry name" value="SEC TRANSLOCON ACCESSORY COMPLEX SUBUNIT YAJC"/>
    <property type="match status" value="1"/>
</dbReference>
<evidence type="ECO:0000256" key="3">
    <source>
        <dbReference type="ARBA" id="ARBA00014962"/>
    </source>
</evidence>
<dbReference type="InterPro" id="IPR003849">
    <property type="entry name" value="Preprotein_translocase_YajC"/>
</dbReference>
<proteinExistence type="inferred from homology"/>
<dbReference type="STRING" id="90241.B0682_03510"/>
<keyword evidence="13" id="KW-1185">Reference proteome</keyword>
<evidence type="ECO:0000256" key="10">
    <source>
        <dbReference type="ARBA" id="ARBA00023136"/>
    </source>
</evidence>
<evidence type="ECO:0000256" key="8">
    <source>
        <dbReference type="ARBA" id="ARBA00022989"/>
    </source>
</evidence>
<dbReference type="GO" id="GO:0015031">
    <property type="term" value="P:protein transport"/>
    <property type="evidence" value="ECO:0007669"/>
    <property type="project" value="UniProtKB-KW"/>
</dbReference>
<keyword evidence="8 11" id="KW-1133">Transmembrane helix</keyword>
<evidence type="ECO:0000256" key="2">
    <source>
        <dbReference type="ARBA" id="ARBA00006742"/>
    </source>
</evidence>
<comment type="caution">
    <text evidence="12">The sequence shown here is derived from an EMBL/GenBank/DDBJ whole genome shotgun (WGS) entry which is preliminary data.</text>
</comment>
<dbReference type="AlphaFoldDB" id="A0A1T0CI21"/>
<feature type="transmembrane region" description="Helical" evidence="11">
    <location>
        <begin position="17"/>
        <end position="37"/>
    </location>
</feature>
<dbReference type="PRINTS" id="PR01853">
    <property type="entry name" value="YAJCTRNLCASE"/>
</dbReference>
<reference evidence="12 13" key="1">
    <citation type="submission" date="2017-02" db="EMBL/GenBank/DDBJ databases">
        <title>Draft genome sequence of Moraxella lincolnii CCUG 9405T type strain.</title>
        <authorList>
            <person name="Salva-Serra F."/>
            <person name="Engstrom-Jakobsson H."/>
            <person name="Thorell K."/>
            <person name="Jaen-Luchoro D."/>
            <person name="Gonzales-Siles L."/>
            <person name="Karlsson R."/>
            <person name="Yazdan S."/>
            <person name="Boulund F."/>
            <person name="Johnning A."/>
            <person name="Engstrand L."/>
            <person name="Kristiansson E."/>
            <person name="Moore E."/>
        </authorList>
    </citation>
    <scope>NUCLEOTIDE SEQUENCE [LARGE SCALE GENOMIC DNA]</scope>
    <source>
        <strain evidence="12 13">CCUG 9405</strain>
    </source>
</reference>
<keyword evidence="7" id="KW-0653">Protein transport</keyword>
<evidence type="ECO:0000313" key="13">
    <source>
        <dbReference type="Proteomes" id="UP000191094"/>
    </source>
</evidence>
<dbReference type="EMBL" id="MUYT01000004">
    <property type="protein sequence ID" value="OOS22002.1"/>
    <property type="molecule type" value="Genomic_DNA"/>
</dbReference>
<protein>
    <recommendedName>
        <fullName evidence="3">Sec translocon accessory complex subunit YajC</fullName>
    </recommendedName>
</protein>
<keyword evidence="4" id="KW-0813">Transport</keyword>
<gene>
    <name evidence="12" type="ORF">B0682_03510</name>
</gene>
<evidence type="ECO:0000256" key="1">
    <source>
        <dbReference type="ARBA" id="ARBA00004162"/>
    </source>
</evidence>
<evidence type="ECO:0000313" key="12">
    <source>
        <dbReference type="EMBL" id="OOS22002.1"/>
    </source>
</evidence>
<keyword evidence="6 11" id="KW-0812">Transmembrane</keyword>
<dbReference type="Proteomes" id="UP000191094">
    <property type="component" value="Unassembled WGS sequence"/>
</dbReference>
<name>A0A1T0CI21_9GAMM</name>
<dbReference type="PANTHER" id="PTHR33909:SF1">
    <property type="entry name" value="SEC TRANSLOCON ACCESSORY COMPLEX SUBUNIT YAJC"/>
    <property type="match status" value="1"/>
</dbReference>
<dbReference type="NCBIfam" id="TIGR00739">
    <property type="entry name" value="yajC"/>
    <property type="match status" value="1"/>
</dbReference>
<keyword evidence="10 11" id="KW-0472">Membrane</keyword>
<evidence type="ECO:0000256" key="9">
    <source>
        <dbReference type="ARBA" id="ARBA00023010"/>
    </source>
</evidence>
<keyword evidence="5" id="KW-1003">Cell membrane</keyword>
<evidence type="ECO:0000256" key="5">
    <source>
        <dbReference type="ARBA" id="ARBA00022475"/>
    </source>
</evidence>
<evidence type="ECO:0000256" key="11">
    <source>
        <dbReference type="SAM" id="Phobius"/>
    </source>
</evidence>
<dbReference type="OrthoDB" id="9811406at2"/>